<reference evidence="4 5" key="1">
    <citation type="submission" date="2019-10" db="EMBL/GenBank/DDBJ databases">
        <title>Georgenia wutianyii sp. nov. and Georgenia yuyongxinii sp. nov. isolated from plateau pika (Ochotona curzoniae) in the Qinghai-Tibet plateau of China.</title>
        <authorList>
            <person name="Tian Z."/>
        </authorList>
    </citation>
    <scope>NUCLEOTIDE SEQUENCE [LARGE SCALE GENOMIC DNA]</scope>
    <source>
        <strain evidence="4 5">JCM 19765</strain>
    </source>
</reference>
<dbReference type="OrthoDB" id="5503950at2"/>
<keyword evidence="5" id="KW-1185">Reference proteome</keyword>
<gene>
    <name evidence="4" type="ORF">GB881_09770</name>
</gene>
<accession>A0A6N7EQ46</accession>
<dbReference type="PANTHER" id="PTHR37981">
    <property type="entry name" value="LIPASE 2"/>
    <property type="match status" value="1"/>
</dbReference>
<protein>
    <submittedName>
        <fullName evidence="4">SGNH/GDSL hydrolase family protein</fullName>
    </submittedName>
</protein>
<feature type="active site" description="Nucleophile" evidence="1">
    <location>
        <position position="67"/>
    </location>
</feature>
<evidence type="ECO:0000256" key="1">
    <source>
        <dbReference type="PIRSR" id="PIRSR637460-1"/>
    </source>
</evidence>
<name>A0A6N7EQ46_9MICO</name>
<evidence type="ECO:0000313" key="5">
    <source>
        <dbReference type="Proteomes" id="UP000437709"/>
    </source>
</evidence>
<dbReference type="Proteomes" id="UP000437709">
    <property type="component" value="Unassembled WGS sequence"/>
</dbReference>
<dbReference type="GO" id="GO:0006629">
    <property type="term" value="P:lipid metabolic process"/>
    <property type="evidence" value="ECO:0007669"/>
    <property type="project" value="TreeGrafter"/>
</dbReference>
<dbReference type="GO" id="GO:0016788">
    <property type="term" value="F:hydrolase activity, acting on ester bonds"/>
    <property type="evidence" value="ECO:0007669"/>
    <property type="project" value="InterPro"/>
</dbReference>
<evidence type="ECO:0000259" key="3">
    <source>
        <dbReference type="Pfam" id="PF13472"/>
    </source>
</evidence>
<dbReference type="Pfam" id="PF13472">
    <property type="entry name" value="Lipase_GDSL_2"/>
    <property type="match status" value="1"/>
</dbReference>
<sequence length="305" mass="30372">MLRERTTEGRDGAATTATEGFVMLTSLRRRAASALAVGSAALLLGAAGASPASARPPQVDLVNLGDSFSAAIGTGAITASPDDPACLQGQGPDHVSKLDSHPRITLLLDAACSGLDSAGVGAVAALPPVAAALAEAELVTLTLGGNDVPWIPTILACSTFGDDQSCDGALGLAALAVAAAAASAGTTVDAIDAATDAKIVVLGYPHLVDPSAAGLPITPERAADLNAVTDQLNAALQASTEANGATFVDVTARFAGHGVGSDDPWIHLDLADLFDPNNLHPTSEGYLSGYHPAVMSAISIGQLGR</sequence>
<dbReference type="RefSeq" id="WP_152196131.1">
    <property type="nucleotide sequence ID" value="NZ_VUKD01000004.1"/>
</dbReference>
<feature type="domain" description="SGNH hydrolase-type esterase" evidence="3">
    <location>
        <begin position="64"/>
        <end position="286"/>
    </location>
</feature>
<dbReference type="InterPro" id="IPR037460">
    <property type="entry name" value="SEST-like"/>
</dbReference>
<dbReference type="EMBL" id="WHPC01000032">
    <property type="protein sequence ID" value="MPV37334.1"/>
    <property type="molecule type" value="Genomic_DNA"/>
</dbReference>
<feature type="active site" evidence="1">
    <location>
        <position position="280"/>
    </location>
</feature>
<dbReference type="SUPFAM" id="SSF52266">
    <property type="entry name" value="SGNH hydrolase"/>
    <property type="match status" value="1"/>
</dbReference>
<evidence type="ECO:0000313" key="4">
    <source>
        <dbReference type="EMBL" id="MPV37334.1"/>
    </source>
</evidence>
<dbReference type="PANTHER" id="PTHR37981:SF1">
    <property type="entry name" value="SGNH HYDROLASE-TYPE ESTERASE DOMAIN-CONTAINING PROTEIN"/>
    <property type="match status" value="1"/>
</dbReference>
<comment type="caution">
    <text evidence="4">The sequence shown here is derived from an EMBL/GenBank/DDBJ whole genome shotgun (WGS) entry which is preliminary data.</text>
</comment>
<evidence type="ECO:0000256" key="2">
    <source>
        <dbReference type="PIRSR" id="PIRSR637460-2"/>
    </source>
</evidence>
<organism evidence="4 5">
    <name type="scientific">Georgenia subflava</name>
    <dbReference type="NCBI Taxonomy" id="1622177"/>
    <lineage>
        <taxon>Bacteria</taxon>
        <taxon>Bacillati</taxon>
        <taxon>Actinomycetota</taxon>
        <taxon>Actinomycetes</taxon>
        <taxon>Micrococcales</taxon>
        <taxon>Bogoriellaceae</taxon>
        <taxon>Georgenia</taxon>
    </lineage>
</organism>
<feature type="disulfide bond" evidence="2">
    <location>
        <begin position="157"/>
        <end position="166"/>
    </location>
</feature>
<dbReference type="InterPro" id="IPR036514">
    <property type="entry name" value="SGNH_hydro_sf"/>
</dbReference>
<feature type="disulfide bond" evidence="2">
    <location>
        <begin position="86"/>
        <end position="112"/>
    </location>
</feature>
<proteinExistence type="predicted"/>
<dbReference type="InterPro" id="IPR013830">
    <property type="entry name" value="SGNH_hydro"/>
</dbReference>
<dbReference type="Gene3D" id="3.40.50.1110">
    <property type="entry name" value="SGNH hydrolase"/>
    <property type="match status" value="1"/>
</dbReference>
<dbReference type="AlphaFoldDB" id="A0A6N7EQ46"/>
<keyword evidence="2" id="KW-1015">Disulfide bond</keyword>
<keyword evidence="4" id="KW-0378">Hydrolase</keyword>